<evidence type="ECO:0000256" key="6">
    <source>
        <dbReference type="ARBA" id="ARBA00022989"/>
    </source>
</evidence>
<dbReference type="GO" id="GO:0005743">
    <property type="term" value="C:mitochondrial inner membrane"/>
    <property type="evidence" value="ECO:0007669"/>
    <property type="project" value="UniProtKB-SubCell"/>
</dbReference>
<keyword evidence="8" id="KW-0472">Membrane</keyword>
<reference evidence="10 11" key="1">
    <citation type="journal article" date="2018" name="Nat. Ecol. Evol.">
        <title>Pezizomycetes genomes reveal the molecular basis of ectomycorrhizal truffle lifestyle.</title>
        <authorList>
            <person name="Murat C."/>
            <person name="Payen T."/>
            <person name="Noel B."/>
            <person name="Kuo A."/>
            <person name="Morin E."/>
            <person name="Chen J."/>
            <person name="Kohler A."/>
            <person name="Krizsan K."/>
            <person name="Balestrini R."/>
            <person name="Da Silva C."/>
            <person name="Montanini B."/>
            <person name="Hainaut M."/>
            <person name="Levati E."/>
            <person name="Barry K.W."/>
            <person name="Belfiori B."/>
            <person name="Cichocki N."/>
            <person name="Clum A."/>
            <person name="Dockter R.B."/>
            <person name="Fauchery L."/>
            <person name="Guy J."/>
            <person name="Iotti M."/>
            <person name="Le Tacon F."/>
            <person name="Lindquist E.A."/>
            <person name="Lipzen A."/>
            <person name="Malagnac F."/>
            <person name="Mello A."/>
            <person name="Molinier V."/>
            <person name="Miyauchi S."/>
            <person name="Poulain J."/>
            <person name="Riccioni C."/>
            <person name="Rubini A."/>
            <person name="Sitrit Y."/>
            <person name="Splivallo R."/>
            <person name="Traeger S."/>
            <person name="Wang M."/>
            <person name="Zifcakova L."/>
            <person name="Wipf D."/>
            <person name="Zambonelli A."/>
            <person name="Paolocci F."/>
            <person name="Nowrousian M."/>
            <person name="Ottonello S."/>
            <person name="Baldrian P."/>
            <person name="Spatafora J.W."/>
            <person name="Henrissat B."/>
            <person name="Nagy L.G."/>
            <person name="Aury J.M."/>
            <person name="Wincker P."/>
            <person name="Grigoriev I.V."/>
            <person name="Bonfante P."/>
            <person name="Martin F.M."/>
        </authorList>
    </citation>
    <scope>NUCLEOTIDE SEQUENCE [LARGE SCALE GENOMIC DNA]</scope>
    <source>
        <strain evidence="10 11">ATCC MYA-4762</strain>
    </source>
</reference>
<evidence type="ECO:0000313" key="10">
    <source>
        <dbReference type="EMBL" id="RPB27502.1"/>
    </source>
</evidence>
<sequence length="111" mass="12097">MASQPAAAAATKTLNPAFNPRTVHFWAPILKWGLVIAGIGDFYRPVESLSVTQNAALLATGSIWTRWCLIIKPQNYPLAAVNFFLAGVGSVQMGRIGVYVFPMMWEGRMVG</sequence>
<comment type="function">
    <text evidence="9">Mediates the uptake of pyruvate into mitochondria.</text>
</comment>
<comment type="subcellular location">
    <subcellularLocation>
        <location evidence="1 9">Mitochondrion inner membrane</location>
        <topology evidence="1 9">Multi-pass membrane protein</topology>
    </subcellularLocation>
</comment>
<comment type="similarity">
    <text evidence="2 9">Belongs to the mitochondrial pyruvate carrier (MPC) (TC 2.A.105) family.</text>
</comment>
<dbReference type="STRING" id="1051890.A0A3N4M289"/>
<keyword evidence="5 9" id="KW-0999">Mitochondrion inner membrane</keyword>
<evidence type="ECO:0000313" key="11">
    <source>
        <dbReference type="Proteomes" id="UP000267821"/>
    </source>
</evidence>
<accession>A0A3N4M289</accession>
<dbReference type="Pfam" id="PF03650">
    <property type="entry name" value="MPC"/>
    <property type="match status" value="1"/>
</dbReference>
<keyword evidence="7 9" id="KW-0496">Mitochondrion</keyword>
<keyword evidence="6" id="KW-1133">Transmembrane helix</keyword>
<dbReference type="OrthoDB" id="869189at2759"/>
<evidence type="ECO:0000256" key="4">
    <source>
        <dbReference type="ARBA" id="ARBA00022692"/>
    </source>
</evidence>
<name>A0A3N4M289_9PEZI</name>
<proteinExistence type="inferred from homology"/>
<dbReference type="InterPro" id="IPR005336">
    <property type="entry name" value="MPC"/>
</dbReference>
<keyword evidence="3 9" id="KW-0813">Transport</keyword>
<evidence type="ECO:0000256" key="7">
    <source>
        <dbReference type="ARBA" id="ARBA00023128"/>
    </source>
</evidence>
<protein>
    <recommendedName>
        <fullName evidence="9">Mitochondrial pyruvate carrier</fullName>
    </recommendedName>
</protein>
<evidence type="ECO:0000256" key="1">
    <source>
        <dbReference type="ARBA" id="ARBA00004448"/>
    </source>
</evidence>
<organism evidence="10 11">
    <name type="scientific">Terfezia boudieri ATCC MYA-4762</name>
    <dbReference type="NCBI Taxonomy" id="1051890"/>
    <lineage>
        <taxon>Eukaryota</taxon>
        <taxon>Fungi</taxon>
        <taxon>Dikarya</taxon>
        <taxon>Ascomycota</taxon>
        <taxon>Pezizomycotina</taxon>
        <taxon>Pezizomycetes</taxon>
        <taxon>Pezizales</taxon>
        <taxon>Pezizaceae</taxon>
        <taxon>Terfezia</taxon>
    </lineage>
</organism>
<keyword evidence="11" id="KW-1185">Reference proteome</keyword>
<dbReference type="EMBL" id="ML121531">
    <property type="protein sequence ID" value="RPB27502.1"/>
    <property type="molecule type" value="Genomic_DNA"/>
</dbReference>
<dbReference type="PANTHER" id="PTHR14154">
    <property type="entry name" value="UPF0041 BRAIN PROTEIN 44-RELATED"/>
    <property type="match status" value="1"/>
</dbReference>
<evidence type="ECO:0000256" key="8">
    <source>
        <dbReference type="ARBA" id="ARBA00023136"/>
    </source>
</evidence>
<evidence type="ECO:0000256" key="2">
    <source>
        <dbReference type="ARBA" id="ARBA00006416"/>
    </source>
</evidence>
<dbReference type="FunCoup" id="A0A3N4M289">
    <property type="interactions" value="262"/>
</dbReference>
<dbReference type="AlphaFoldDB" id="A0A3N4M289"/>
<dbReference type="Proteomes" id="UP000267821">
    <property type="component" value="Unassembled WGS sequence"/>
</dbReference>
<evidence type="ECO:0000256" key="5">
    <source>
        <dbReference type="ARBA" id="ARBA00022792"/>
    </source>
</evidence>
<dbReference type="GO" id="GO:0006850">
    <property type="term" value="P:pyruvate import into mitochondria"/>
    <property type="evidence" value="ECO:0007669"/>
    <property type="project" value="InterPro"/>
</dbReference>
<gene>
    <name evidence="10" type="ORF">L211DRAFT_779246</name>
</gene>
<dbReference type="InParanoid" id="A0A3N4M289"/>
<keyword evidence="4" id="KW-0812">Transmembrane</keyword>
<evidence type="ECO:0000256" key="9">
    <source>
        <dbReference type="RuleBase" id="RU363100"/>
    </source>
</evidence>
<evidence type="ECO:0000256" key="3">
    <source>
        <dbReference type="ARBA" id="ARBA00022448"/>
    </source>
</evidence>